<gene>
    <name evidence="4" type="ORF">HAX54_038476</name>
</gene>
<evidence type="ECO:0000259" key="3">
    <source>
        <dbReference type="Pfam" id="PF19283"/>
    </source>
</evidence>
<dbReference type="PANTHER" id="PTHR42776">
    <property type="entry name" value="SERINE PEPTIDASE S9 FAMILY MEMBER"/>
    <property type="match status" value="1"/>
</dbReference>
<sequence>MNNVGSQLSKEFPLGLDASFEEEYSSQSSCSKICLSIPSIDKAWTFKSDGGSQGMFSLSQPNLLANKKRRYILSCHISKGSTNALEILKMILLPSLKFGVHLWWKRSFVFLLLSMALYIQMDGLRISWNSDETLIAMLVIDVNSGEVRPVEGIGKSLSVGQVVWAPSSEGLQQYLVFVGWPSDTRKLGIKYCYNRPCALYAVRAPFSKLEVPKSGTNAASDVSPTELTQSISSAFFPGFQPRWKKIAYVFVR</sequence>
<comment type="caution">
    <text evidence="4">The sequence shown here is derived from an EMBL/GenBank/DDBJ whole genome shotgun (WGS) entry which is preliminary data.</text>
</comment>
<proteinExistence type="inferred from homology"/>
<evidence type="ECO:0000256" key="2">
    <source>
        <dbReference type="ARBA" id="ARBA00022801"/>
    </source>
</evidence>
<protein>
    <recommendedName>
        <fullName evidence="3">Acylamino-acid-releasing enzyme N-terminal domain-containing protein</fullName>
    </recommendedName>
</protein>
<evidence type="ECO:0000313" key="5">
    <source>
        <dbReference type="Proteomes" id="UP000823775"/>
    </source>
</evidence>
<keyword evidence="5" id="KW-1185">Reference proteome</keyword>
<evidence type="ECO:0000256" key="1">
    <source>
        <dbReference type="ARBA" id="ARBA00010040"/>
    </source>
</evidence>
<dbReference type="Proteomes" id="UP000823775">
    <property type="component" value="Unassembled WGS sequence"/>
</dbReference>
<feature type="domain" description="Acylamino-acid-releasing enzyme N-terminal" evidence="3">
    <location>
        <begin position="10"/>
        <end position="86"/>
    </location>
</feature>
<evidence type="ECO:0000313" key="4">
    <source>
        <dbReference type="EMBL" id="MCE0481078.1"/>
    </source>
</evidence>
<reference evidence="4 5" key="1">
    <citation type="journal article" date="2021" name="BMC Genomics">
        <title>Datura genome reveals duplications of psychoactive alkaloid biosynthetic genes and high mutation rate following tissue culture.</title>
        <authorList>
            <person name="Rajewski A."/>
            <person name="Carter-House D."/>
            <person name="Stajich J."/>
            <person name="Litt A."/>
        </authorList>
    </citation>
    <scope>NUCLEOTIDE SEQUENCE [LARGE SCALE GENOMIC DNA]</scope>
    <source>
        <strain evidence="4">AR-01</strain>
    </source>
</reference>
<organism evidence="4 5">
    <name type="scientific">Datura stramonium</name>
    <name type="common">Jimsonweed</name>
    <name type="synonym">Common thornapple</name>
    <dbReference type="NCBI Taxonomy" id="4076"/>
    <lineage>
        <taxon>Eukaryota</taxon>
        <taxon>Viridiplantae</taxon>
        <taxon>Streptophyta</taxon>
        <taxon>Embryophyta</taxon>
        <taxon>Tracheophyta</taxon>
        <taxon>Spermatophyta</taxon>
        <taxon>Magnoliopsida</taxon>
        <taxon>eudicotyledons</taxon>
        <taxon>Gunneridae</taxon>
        <taxon>Pentapetalae</taxon>
        <taxon>asterids</taxon>
        <taxon>lamiids</taxon>
        <taxon>Solanales</taxon>
        <taxon>Solanaceae</taxon>
        <taxon>Solanoideae</taxon>
        <taxon>Datureae</taxon>
        <taxon>Datura</taxon>
    </lineage>
</organism>
<accession>A0ABS8VNU5</accession>
<dbReference type="Pfam" id="PF19283">
    <property type="entry name" value="APEH_N"/>
    <property type="match status" value="2"/>
</dbReference>
<name>A0ABS8VNU5_DATST</name>
<dbReference type="EMBL" id="JACEIK010005256">
    <property type="protein sequence ID" value="MCE0481078.1"/>
    <property type="molecule type" value="Genomic_DNA"/>
</dbReference>
<comment type="similarity">
    <text evidence="1">Belongs to the peptidase S9C family.</text>
</comment>
<dbReference type="PANTHER" id="PTHR42776:SF4">
    <property type="entry name" value="ACYLAMINO-ACID-RELEASING ENZYME"/>
    <property type="match status" value="1"/>
</dbReference>
<keyword evidence="2" id="KW-0378">Hydrolase</keyword>
<dbReference type="InterPro" id="IPR045550">
    <property type="entry name" value="AARE_N"/>
</dbReference>
<feature type="domain" description="Acylamino-acid-releasing enzyme N-terminal" evidence="3">
    <location>
        <begin position="136"/>
        <end position="248"/>
    </location>
</feature>